<dbReference type="RefSeq" id="WP_091278599.1">
    <property type="nucleotide sequence ID" value="NZ_JABAPH010000015.1"/>
</dbReference>
<evidence type="ECO:0000256" key="4">
    <source>
        <dbReference type="ARBA" id="ARBA00022777"/>
    </source>
</evidence>
<organism evidence="7 8">
    <name type="scientific">Arcanobacterium phocae</name>
    <dbReference type="NCBI Taxonomy" id="131112"/>
    <lineage>
        <taxon>Bacteria</taxon>
        <taxon>Bacillati</taxon>
        <taxon>Actinomycetota</taxon>
        <taxon>Actinomycetes</taxon>
        <taxon>Actinomycetales</taxon>
        <taxon>Actinomycetaceae</taxon>
        <taxon>Arcanobacterium</taxon>
    </lineage>
</organism>
<evidence type="ECO:0000313" key="8">
    <source>
        <dbReference type="Proteomes" id="UP000214355"/>
    </source>
</evidence>
<evidence type="ECO:0000256" key="1">
    <source>
        <dbReference type="ARBA" id="ARBA00022605"/>
    </source>
</evidence>
<dbReference type="GO" id="GO:0008652">
    <property type="term" value="P:amino acid biosynthetic process"/>
    <property type="evidence" value="ECO:0007669"/>
    <property type="project" value="UniProtKB-KW"/>
</dbReference>
<dbReference type="GO" id="GO:0016301">
    <property type="term" value="F:kinase activity"/>
    <property type="evidence" value="ECO:0007669"/>
    <property type="project" value="UniProtKB-KW"/>
</dbReference>
<keyword evidence="8" id="KW-1185">Reference proteome</keyword>
<dbReference type="STRING" id="131112.SAMN04489737_0092"/>
<sequence length="293" mass="31420">MRLVTDYARIRVPATARIGGSRDNERVVLAFDYWDDFAATITTGETRATVTGPSRDIAPRDYHHPTIQAMYATLDAMQAPRAGVTLIAQTTIPPAVGLGARTAAVMAGIILVRHLLGNPTNFSDSEAVNLAVSLGVAPDRAYAALRGGISLHWKHDRLVRSQQISQQGTSDFTVLIPRSHRESDGEQCISGPLAMLLHALVTEPNLLPSVCPSFSYSDSPDRAVSDSIHLLLALHKSRWPALMLGSGPAIAVCARVQNDMAEIFSQYGFTASHARISTGATVISAQNNVERGG</sequence>
<evidence type="ECO:0000256" key="2">
    <source>
        <dbReference type="ARBA" id="ARBA00022679"/>
    </source>
</evidence>
<dbReference type="Pfam" id="PF00288">
    <property type="entry name" value="GHMP_kinases_N"/>
    <property type="match status" value="1"/>
</dbReference>
<dbReference type="GeneID" id="65343853"/>
<dbReference type="Gene3D" id="3.30.230.10">
    <property type="match status" value="1"/>
</dbReference>
<dbReference type="OrthoDB" id="9769912at2"/>
<gene>
    <name evidence="7" type="ORF">SAMN04489737_0092</name>
</gene>
<evidence type="ECO:0000313" key="7">
    <source>
        <dbReference type="EMBL" id="SDU77616.1"/>
    </source>
</evidence>
<dbReference type="AlphaFoldDB" id="A0A1H2LAY5"/>
<dbReference type="PANTHER" id="PTHR20861:SF1">
    <property type="entry name" value="HOMOSERINE KINASE"/>
    <property type="match status" value="1"/>
</dbReference>
<proteinExistence type="predicted"/>
<dbReference type="InterPro" id="IPR006204">
    <property type="entry name" value="GHMP_kinase_N_dom"/>
</dbReference>
<protein>
    <submittedName>
        <fullName evidence="7">Homoserine kinase</fullName>
    </submittedName>
</protein>
<accession>A0A1H2LAY5</accession>
<dbReference type="Proteomes" id="UP000214355">
    <property type="component" value="Chromosome I"/>
</dbReference>
<evidence type="ECO:0000256" key="3">
    <source>
        <dbReference type="ARBA" id="ARBA00022741"/>
    </source>
</evidence>
<dbReference type="EMBL" id="LT629804">
    <property type="protein sequence ID" value="SDU77616.1"/>
    <property type="molecule type" value="Genomic_DNA"/>
</dbReference>
<keyword evidence="4 7" id="KW-0418">Kinase</keyword>
<reference evidence="8" key="1">
    <citation type="submission" date="2016-10" db="EMBL/GenBank/DDBJ databases">
        <authorList>
            <person name="Varghese N."/>
            <person name="Submissions S."/>
        </authorList>
    </citation>
    <scope>NUCLEOTIDE SEQUENCE [LARGE SCALE GENOMIC DNA]</scope>
    <source>
        <strain evidence="8">DSM 10002</strain>
    </source>
</reference>
<keyword evidence="5" id="KW-0067">ATP-binding</keyword>
<dbReference type="InterPro" id="IPR020568">
    <property type="entry name" value="Ribosomal_Su5_D2-typ_SF"/>
</dbReference>
<dbReference type="GO" id="GO:0005524">
    <property type="term" value="F:ATP binding"/>
    <property type="evidence" value="ECO:0007669"/>
    <property type="project" value="UniProtKB-KW"/>
</dbReference>
<keyword evidence="3" id="KW-0547">Nucleotide-binding</keyword>
<name>A0A1H2LAY5_9ACTO</name>
<dbReference type="SUPFAM" id="SSF54211">
    <property type="entry name" value="Ribosomal protein S5 domain 2-like"/>
    <property type="match status" value="1"/>
</dbReference>
<evidence type="ECO:0000256" key="5">
    <source>
        <dbReference type="ARBA" id="ARBA00022840"/>
    </source>
</evidence>
<dbReference type="PANTHER" id="PTHR20861">
    <property type="entry name" value="HOMOSERINE/4-DIPHOSPHOCYTIDYL-2-C-METHYL-D-ERYTHRITOL KINASE"/>
    <property type="match status" value="1"/>
</dbReference>
<keyword evidence="1" id="KW-0028">Amino-acid biosynthesis</keyword>
<dbReference type="InterPro" id="IPR014721">
    <property type="entry name" value="Ribsml_uS5_D2-typ_fold_subgr"/>
</dbReference>
<keyword evidence="2" id="KW-0808">Transferase</keyword>
<feature type="domain" description="GHMP kinase N-terminal" evidence="6">
    <location>
        <begin position="73"/>
        <end position="147"/>
    </location>
</feature>
<evidence type="ECO:0000259" key="6">
    <source>
        <dbReference type="Pfam" id="PF00288"/>
    </source>
</evidence>